<dbReference type="EMBL" id="VSSQ01008181">
    <property type="protein sequence ID" value="MPM38131.1"/>
    <property type="molecule type" value="Genomic_DNA"/>
</dbReference>
<reference evidence="1" key="1">
    <citation type="submission" date="2019-08" db="EMBL/GenBank/DDBJ databases">
        <authorList>
            <person name="Kucharzyk K."/>
            <person name="Murdoch R.W."/>
            <person name="Higgins S."/>
            <person name="Loffler F."/>
        </authorList>
    </citation>
    <scope>NUCLEOTIDE SEQUENCE</scope>
</reference>
<accession>A0A644ZE03</accession>
<gene>
    <name evidence="1" type="ORF">SDC9_84758</name>
</gene>
<proteinExistence type="predicted"/>
<organism evidence="1">
    <name type="scientific">bioreactor metagenome</name>
    <dbReference type="NCBI Taxonomy" id="1076179"/>
    <lineage>
        <taxon>unclassified sequences</taxon>
        <taxon>metagenomes</taxon>
        <taxon>ecological metagenomes</taxon>
    </lineage>
</organism>
<protein>
    <submittedName>
        <fullName evidence="1">Uncharacterized protein</fullName>
    </submittedName>
</protein>
<sequence length="269" mass="30446">MRPVEIIMPYVLRRRAASLAGTLVLLQIHLLLLVAPPESLGEDVVHATPPSVHADGDAVAFVPNPLDIRFARVLRPLIAVDDFRAGRLEGVLQRLDHEPRRQRVRKCPRDHVAGVPVQKHRKIHEAAPQPDVGDVRPPRVVRMIDVHSAQKIGELRTLVARAQFGSGVYREDSHVSHETLNPFARYGQSPPRQHRPHPPGAVARMQRVDLVDPPAEQQFFLRERRGDVVQPASVQTEQPGLPGERDLFFLPVDERSAFMKRKSRHRIFF</sequence>
<evidence type="ECO:0000313" key="1">
    <source>
        <dbReference type="EMBL" id="MPM38131.1"/>
    </source>
</evidence>
<name>A0A644ZE03_9ZZZZ</name>
<dbReference type="AlphaFoldDB" id="A0A644ZE03"/>
<comment type="caution">
    <text evidence="1">The sequence shown here is derived from an EMBL/GenBank/DDBJ whole genome shotgun (WGS) entry which is preliminary data.</text>
</comment>
<dbReference type="AntiFam" id="ANF00009">
    <property type="entry name" value="Shadow ORF (opposite transposase protein)"/>
</dbReference>